<dbReference type="PATRIC" id="fig|1178482.3.peg.859"/>
<dbReference type="PANTHER" id="PTHR43105:SF10">
    <property type="entry name" value="NADH-QUINONE OXIDOREDUCTASE SUBUNIT G"/>
    <property type="match status" value="1"/>
</dbReference>
<accession>W1NBI6</accession>
<dbReference type="InterPro" id="IPR010228">
    <property type="entry name" value="NADH_UbQ_OxRdtase_Gsu"/>
</dbReference>
<keyword evidence="8 14" id="KW-0408">Iron</keyword>
<dbReference type="InterPro" id="IPR006963">
    <property type="entry name" value="Mopterin_OxRdtase_4Fe-4S_dom"/>
</dbReference>
<keyword evidence="19" id="KW-1185">Reference proteome</keyword>
<dbReference type="SMART" id="SM00929">
    <property type="entry name" value="NADH-G_4Fe-4S_3"/>
    <property type="match status" value="1"/>
</dbReference>
<dbReference type="FunFam" id="3.10.20.740:FF:000002">
    <property type="entry name" value="NADH-quinone oxidoreductase"/>
    <property type="match status" value="1"/>
</dbReference>
<dbReference type="Proteomes" id="UP000019113">
    <property type="component" value="Unassembled WGS sequence"/>
</dbReference>
<evidence type="ECO:0000256" key="2">
    <source>
        <dbReference type="ARBA" id="ARBA00005404"/>
    </source>
</evidence>
<keyword evidence="9 14" id="KW-0411">Iron-sulfur</keyword>
<dbReference type="Pfam" id="PF04879">
    <property type="entry name" value="Molybdop_Fe4S4"/>
    <property type="match status" value="1"/>
</dbReference>
<evidence type="ECO:0000256" key="7">
    <source>
        <dbReference type="ARBA" id="ARBA00022967"/>
    </source>
</evidence>
<dbReference type="RefSeq" id="WP_021817818.1">
    <property type="nucleotide sequence ID" value="NZ_AVBC01000018.1"/>
</dbReference>
<evidence type="ECO:0000256" key="9">
    <source>
        <dbReference type="ARBA" id="ARBA00023014"/>
    </source>
</evidence>
<evidence type="ECO:0000256" key="10">
    <source>
        <dbReference type="ARBA" id="ARBA00023027"/>
    </source>
</evidence>
<name>W1NBI6_9GAMM</name>
<dbReference type="GO" id="GO:0051539">
    <property type="term" value="F:4 iron, 4 sulfur cluster binding"/>
    <property type="evidence" value="ECO:0007669"/>
    <property type="project" value="UniProtKB-KW"/>
</dbReference>
<dbReference type="CDD" id="cd02771">
    <property type="entry name" value="MopB_NDH-1_NuoG2-N7"/>
    <property type="match status" value="1"/>
</dbReference>
<dbReference type="InterPro" id="IPR019574">
    <property type="entry name" value="NADH_UbQ_OxRdtase_Gsu_4Fe4S-bd"/>
</dbReference>
<dbReference type="PROSITE" id="PS51839">
    <property type="entry name" value="4FE4S_HC3"/>
    <property type="match status" value="1"/>
</dbReference>
<organism evidence="18 19">
    <name type="scientific">Halomonas huangheensis</name>
    <dbReference type="NCBI Taxonomy" id="1178482"/>
    <lineage>
        <taxon>Bacteria</taxon>
        <taxon>Pseudomonadati</taxon>
        <taxon>Pseudomonadota</taxon>
        <taxon>Gammaproteobacteria</taxon>
        <taxon>Oceanospirillales</taxon>
        <taxon>Halomonadaceae</taxon>
        <taxon>Halomonas</taxon>
    </lineage>
</organism>
<dbReference type="CDD" id="cd02788">
    <property type="entry name" value="MopB_CT_NDH-1_NuoG2-N7"/>
    <property type="match status" value="1"/>
</dbReference>
<evidence type="ECO:0000256" key="1">
    <source>
        <dbReference type="ARBA" id="ARBA00001966"/>
    </source>
</evidence>
<dbReference type="Pfam" id="PF00384">
    <property type="entry name" value="Molybdopterin"/>
    <property type="match status" value="1"/>
</dbReference>
<dbReference type="InterPro" id="IPR054351">
    <property type="entry name" value="NADH_UbQ_OxRdtase_ferredoxin"/>
</dbReference>
<dbReference type="SUPFAM" id="SSF50692">
    <property type="entry name" value="ADC-like"/>
    <property type="match status" value="1"/>
</dbReference>
<dbReference type="SUPFAM" id="SSF54862">
    <property type="entry name" value="4Fe-4S ferredoxins"/>
    <property type="match status" value="1"/>
</dbReference>
<comment type="function">
    <text evidence="14">NDH-1 shuttles electrons from NADH, via FMN and iron-sulfur (Fe-S) centers, to quinones in the respiratory chain. Couples the redox reaction to proton translocation (for every two electrons transferred, four hydrogen ions are translocated across the cytoplasmic membrane), and thus conserves the redox energy in a proton gradient.</text>
</comment>
<dbReference type="InterPro" id="IPR006656">
    <property type="entry name" value="Mopterin_OxRdtase"/>
</dbReference>
<dbReference type="InterPro" id="IPR009010">
    <property type="entry name" value="Asp_de-COase-like_dom_sf"/>
</dbReference>
<dbReference type="InterPro" id="IPR001041">
    <property type="entry name" value="2Fe-2S_ferredoxin-type"/>
</dbReference>
<dbReference type="PROSITE" id="PS00643">
    <property type="entry name" value="COMPLEX1_75K_3"/>
    <property type="match status" value="1"/>
</dbReference>
<feature type="domain" description="4Fe-4S His(Cys)3-ligated-type" evidence="17">
    <location>
        <begin position="83"/>
        <end position="122"/>
    </location>
</feature>
<evidence type="ECO:0000256" key="11">
    <source>
        <dbReference type="ARBA" id="ARBA00023075"/>
    </source>
</evidence>
<dbReference type="EC" id="7.1.1.-" evidence="14"/>
<dbReference type="EMBL" id="AVBC01000018">
    <property type="protein sequence ID" value="ERL52576.1"/>
    <property type="molecule type" value="Genomic_DNA"/>
</dbReference>
<dbReference type="Gene3D" id="3.30.200.210">
    <property type="match status" value="1"/>
</dbReference>
<dbReference type="FunFam" id="2.20.25.90:FF:000003">
    <property type="entry name" value="NADH-quinone oxidoreductase"/>
    <property type="match status" value="1"/>
</dbReference>
<comment type="cofactor">
    <cofactor evidence="14">
        <name>[2Fe-2S] cluster</name>
        <dbReference type="ChEBI" id="CHEBI:190135"/>
    </cofactor>
    <text evidence="14">Binds 1 [2Fe-2S] cluster per subunit.</text>
</comment>
<keyword evidence="7 14" id="KW-1278">Translocase</keyword>
<keyword evidence="5 14" id="KW-0874">Quinone</keyword>
<evidence type="ECO:0000256" key="4">
    <source>
        <dbReference type="ARBA" id="ARBA00022714"/>
    </source>
</evidence>
<dbReference type="SMART" id="SM00926">
    <property type="entry name" value="Molybdop_Fe4S4"/>
    <property type="match status" value="1"/>
</dbReference>
<dbReference type="CDD" id="cd00207">
    <property type="entry name" value="fer2"/>
    <property type="match status" value="1"/>
</dbReference>
<protein>
    <recommendedName>
        <fullName evidence="14">NADH-quinone oxidoreductase</fullName>
        <ecNumber evidence="14">7.1.1.-</ecNumber>
    </recommendedName>
</protein>
<keyword evidence="3 14" id="KW-0004">4Fe-4S</keyword>
<reference evidence="18 19" key="1">
    <citation type="submission" date="2013-08" db="EMBL/GenBank/DDBJ databases">
        <title>draft genome of Halomonas huanghegensis, strain BJGMM-B45T.</title>
        <authorList>
            <person name="Miao C."/>
            <person name="Wan Y."/>
            <person name="Jin W."/>
        </authorList>
    </citation>
    <scope>NUCLEOTIDE SEQUENCE [LARGE SCALE GENOMIC DNA]</scope>
    <source>
        <strain evidence="18 19">BJGMM-B45</strain>
    </source>
</reference>
<keyword evidence="4 14" id="KW-0001">2Fe-2S</keyword>
<dbReference type="PROSITE" id="PS51669">
    <property type="entry name" value="4FE4S_MOW_BIS_MGD"/>
    <property type="match status" value="1"/>
</dbReference>
<sequence length="931" mass="102962">MATIHVDGQSYDVDGADNLLSACLSLGLDVPYFCWHPAMGSVGACRQCAVKQYKDADDTRGMLVMSCMTPAADDSRISINDDEAREFRASVIEWLMINHPHDCPVCEEGGHCHLQDMTVMTGHDRRRYRFRKRTHRNQYLGPFIAHEMNRCITCYRCVRFYRDYAGGTDLGAFGANSNIYFGRHQEGVLESVFSGNLTEVCPTGVFTDQTHSERYTRKWDLQFAPSICHQCASGCNISPGERYGDIRRIENRYHGEVNRYFLCDRGRFGYGYVNRSDRPLRPEWRIDRNDAALNLEVDAALDRGADLLRNARRVIGIGSPRASLESNHQLRELVGEGNFSTGIAAQELVCLATMQALNQSCGLPTPTLRDVEDHDAVLVLGEDLIASAARVGLTVRQAVTARRTELAAERDIPSWNDDAVRTLGQDSYHPLFIAYPIASGLDDISTASWRLAPDDIARLGFAVAHAIDATAPAVEGLEEATRREAETIAERLLEARRPLVISGGSLGSPMVIEAAGSVARALSRQTRQGSLLLVRGEANSTGLTMLGGESLEWAFDELENAHADAVVVLENDLYQRAPRERVDAVLARAETVIVLDHQRTGTWQHAHLGLPAAAFSEADGTLVSLEGRAQRFFQVFDPRYIRPETRIHESWRWLHALRAEVLRHDVGEVTFDTVTRACAERYPELHDILDASPSADYRVRGLKLAREPHRYSGRTAMRAHLDVSEPRASQDVDSPLTFSMEGYNGFDRPREEVAFAWAPGWNSPQAWNKFTDEVGGHLSAGDPGVRLLHPRPGKYEYFIALPERFTPRDSAWQIVVLPRLFGGEETSSRAAPIVERTAPAALRLSVDDAQQLGCSEGDLLSVFTGSGRINLPVQLDAALPAGLIGVPAGIEPAFVSGDWAELGPVMIGPVMNNGHDAEAMARRGDETGDRR</sequence>
<gene>
    <name evidence="18" type="ORF">BJB45_08465</name>
</gene>
<comment type="cofactor">
    <cofactor evidence="1 14">
        <name>[4Fe-4S] cluster</name>
        <dbReference type="ChEBI" id="CHEBI:49883"/>
    </cofactor>
</comment>
<dbReference type="InterPro" id="IPR050123">
    <property type="entry name" value="Prok_molybdopt-oxidoreductase"/>
</dbReference>
<keyword evidence="11" id="KW-0830">Ubiquinone</keyword>
<keyword evidence="6 14" id="KW-0479">Metal-binding</keyword>
<dbReference type="SUPFAM" id="SSF54292">
    <property type="entry name" value="2Fe-2S ferredoxin-like"/>
    <property type="match status" value="1"/>
</dbReference>
<evidence type="ECO:0000256" key="14">
    <source>
        <dbReference type="RuleBase" id="RU003525"/>
    </source>
</evidence>
<feature type="domain" description="2Fe-2S ferredoxin-type" evidence="15">
    <location>
        <begin position="1"/>
        <end position="83"/>
    </location>
</feature>
<feature type="domain" description="4Fe-4S Mo/W bis-MGD-type" evidence="16">
    <location>
        <begin position="221"/>
        <end position="277"/>
    </location>
</feature>
<dbReference type="SUPFAM" id="SSF53706">
    <property type="entry name" value="Formate dehydrogenase/DMSO reductase, domains 1-3"/>
    <property type="match status" value="1"/>
</dbReference>
<evidence type="ECO:0000256" key="8">
    <source>
        <dbReference type="ARBA" id="ARBA00023004"/>
    </source>
</evidence>
<dbReference type="InterPro" id="IPR036010">
    <property type="entry name" value="2Fe-2S_ferredoxin-like_sf"/>
</dbReference>
<comment type="catalytic activity">
    <reaction evidence="13 14">
        <text>a quinone + NADH + 5 H(+)(in) = a quinol + NAD(+) + 4 H(+)(out)</text>
        <dbReference type="Rhea" id="RHEA:57888"/>
        <dbReference type="ChEBI" id="CHEBI:15378"/>
        <dbReference type="ChEBI" id="CHEBI:24646"/>
        <dbReference type="ChEBI" id="CHEBI:57540"/>
        <dbReference type="ChEBI" id="CHEBI:57945"/>
        <dbReference type="ChEBI" id="CHEBI:132124"/>
    </reaction>
</comment>
<dbReference type="GO" id="GO:0016020">
    <property type="term" value="C:membrane"/>
    <property type="evidence" value="ECO:0007669"/>
    <property type="project" value="InterPro"/>
</dbReference>
<evidence type="ECO:0000256" key="5">
    <source>
        <dbReference type="ARBA" id="ARBA00022719"/>
    </source>
</evidence>
<proteinExistence type="inferred from homology"/>
<evidence type="ECO:0000256" key="12">
    <source>
        <dbReference type="ARBA" id="ARBA00026021"/>
    </source>
</evidence>
<dbReference type="PROSITE" id="PS00642">
    <property type="entry name" value="COMPLEX1_75K_2"/>
    <property type="match status" value="1"/>
</dbReference>
<evidence type="ECO:0000313" key="19">
    <source>
        <dbReference type="Proteomes" id="UP000019113"/>
    </source>
</evidence>
<evidence type="ECO:0000259" key="15">
    <source>
        <dbReference type="PROSITE" id="PS51085"/>
    </source>
</evidence>
<dbReference type="GO" id="GO:0042773">
    <property type="term" value="P:ATP synthesis coupled electron transport"/>
    <property type="evidence" value="ECO:0007669"/>
    <property type="project" value="InterPro"/>
</dbReference>
<dbReference type="OrthoDB" id="9810782at2"/>
<dbReference type="GO" id="GO:0003954">
    <property type="term" value="F:NADH dehydrogenase activity"/>
    <property type="evidence" value="ECO:0007669"/>
    <property type="project" value="TreeGrafter"/>
</dbReference>
<dbReference type="Gene3D" id="3.10.20.740">
    <property type="match status" value="1"/>
</dbReference>
<dbReference type="GO" id="GO:0048038">
    <property type="term" value="F:quinone binding"/>
    <property type="evidence" value="ECO:0007669"/>
    <property type="project" value="UniProtKB-UniRule"/>
</dbReference>
<dbReference type="PROSITE" id="PS00641">
    <property type="entry name" value="COMPLEX1_75K_1"/>
    <property type="match status" value="1"/>
</dbReference>
<dbReference type="NCBIfam" id="TIGR01973">
    <property type="entry name" value="NuoG"/>
    <property type="match status" value="1"/>
</dbReference>
<dbReference type="Gene3D" id="3.40.50.740">
    <property type="match status" value="1"/>
</dbReference>
<dbReference type="Pfam" id="PF13510">
    <property type="entry name" value="Fer2_4"/>
    <property type="match status" value="1"/>
</dbReference>
<evidence type="ECO:0000256" key="6">
    <source>
        <dbReference type="ARBA" id="ARBA00022723"/>
    </source>
</evidence>
<comment type="similarity">
    <text evidence="2 14">Belongs to the complex I 75 kDa subunit family.</text>
</comment>
<comment type="subunit">
    <text evidence="12">Composed of 13 different subunits. Subunits NuoCD, E, F, and G constitute the peripheral sector of the complex.</text>
</comment>
<comment type="caution">
    <text evidence="18">The sequence shown here is derived from an EMBL/GenBank/DDBJ whole genome shotgun (WGS) entry which is preliminary data.</text>
</comment>
<dbReference type="AlphaFoldDB" id="W1NBI6"/>
<dbReference type="eggNOG" id="COG1034">
    <property type="taxonomic scope" value="Bacteria"/>
</dbReference>
<evidence type="ECO:0000259" key="17">
    <source>
        <dbReference type="PROSITE" id="PS51839"/>
    </source>
</evidence>
<dbReference type="Pfam" id="PF10588">
    <property type="entry name" value="NADH-G_4Fe-4S_3"/>
    <property type="match status" value="1"/>
</dbReference>
<evidence type="ECO:0000256" key="13">
    <source>
        <dbReference type="ARBA" id="ARBA00047712"/>
    </source>
</evidence>
<dbReference type="InterPro" id="IPR000283">
    <property type="entry name" value="NADH_UbQ_OxRdtase_75kDa_su_CS"/>
</dbReference>
<dbReference type="GO" id="GO:0051537">
    <property type="term" value="F:2 iron, 2 sulfur cluster binding"/>
    <property type="evidence" value="ECO:0007669"/>
    <property type="project" value="UniProtKB-UniRule"/>
</dbReference>
<evidence type="ECO:0000259" key="16">
    <source>
        <dbReference type="PROSITE" id="PS51669"/>
    </source>
</evidence>
<dbReference type="PANTHER" id="PTHR43105">
    <property type="entry name" value="RESPIRATORY NITRATE REDUCTASE"/>
    <property type="match status" value="1"/>
</dbReference>
<evidence type="ECO:0000313" key="18">
    <source>
        <dbReference type="EMBL" id="ERL52576.1"/>
    </source>
</evidence>
<dbReference type="GO" id="GO:0046872">
    <property type="term" value="F:metal ion binding"/>
    <property type="evidence" value="ECO:0007669"/>
    <property type="project" value="UniProtKB-UniRule"/>
</dbReference>
<keyword evidence="10 14" id="KW-0520">NAD</keyword>
<dbReference type="Pfam" id="PF22117">
    <property type="entry name" value="Fer4_Nqo3"/>
    <property type="match status" value="1"/>
</dbReference>
<dbReference type="PROSITE" id="PS51085">
    <property type="entry name" value="2FE2S_FER_2"/>
    <property type="match status" value="1"/>
</dbReference>
<dbReference type="GO" id="GO:0008137">
    <property type="term" value="F:NADH dehydrogenase (ubiquinone) activity"/>
    <property type="evidence" value="ECO:0007669"/>
    <property type="project" value="UniProtKB-UniRule"/>
</dbReference>
<evidence type="ECO:0000256" key="3">
    <source>
        <dbReference type="ARBA" id="ARBA00022485"/>
    </source>
</evidence>